<keyword evidence="3" id="KW-1185">Reference proteome</keyword>
<sequence>MVAFIVYDPDHSASAKPVTEYGDCPAEDVADQGGSLTSVAVPESQMATFQNAVALIESPLWADSTIRTLNFNPATETLSLSILSPSGMSERTVDAIRTQLLADSDWTQLADAPLTPAKQAQWATYRQELRDIP</sequence>
<dbReference type="EMBL" id="QBKP01000057">
    <property type="protein sequence ID" value="PTX36754.1"/>
    <property type="molecule type" value="Genomic_DNA"/>
</dbReference>
<evidence type="ECO:0000313" key="2">
    <source>
        <dbReference type="EMBL" id="PTX36754.1"/>
    </source>
</evidence>
<dbReference type="RefSeq" id="WP_211317748.1">
    <property type="nucleotide sequence ID" value="NZ_QBKP01000057.1"/>
</dbReference>
<accession>A0A2T5ZYW5</accession>
<feature type="non-terminal residue" evidence="2">
    <location>
        <position position="133"/>
    </location>
</feature>
<reference evidence="2 3" key="1">
    <citation type="submission" date="2018-04" db="EMBL/GenBank/DDBJ databases">
        <title>Genomic Encyclopedia of Archaeal and Bacterial Type Strains, Phase II (KMG-II): from individual species to whole genera.</title>
        <authorList>
            <person name="Goeker M."/>
        </authorList>
    </citation>
    <scope>NUCLEOTIDE SEQUENCE [LARGE SCALE GENOMIC DNA]</scope>
    <source>
        <strain evidence="2 3">DSM 21823</strain>
    </source>
</reference>
<proteinExistence type="predicted"/>
<dbReference type="InterPro" id="IPR031893">
    <property type="entry name" value="Phage_tail_APC"/>
</dbReference>
<organism evidence="2 3">
    <name type="scientific">Gemmobacter caeni</name>
    <dbReference type="NCBI Taxonomy" id="589035"/>
    <lineage>
        <taxon>Bacteria</taxon>
        <taxon>Pseudomonadati</taxon>
        <taxon>Pseudomonadota</taxon>
        <taxon>Alphaproteobacteria</taxon>
        <taxon>Rhodobacterales</taxon>
        <taxon>Paracoccaceae</taxon>
        <taxon>Gemmobacter</taxon>
    </lineage>
</organism>
<dbReference type="AlphaFoldDB" id="A0A2T5ZYW5"/>
<evidence type="ECO:0000259" key="1">
    <source>
        <dbReference type="Pfam" id="PF16778"/>
    </source>
</evidence>
<gene>
    <name evidence="2" type="ORF">C8N34_1571</name>
</gene>
<protein>
    <submittedName>
        <fullName evidence="2">Phage tail assembly chaperone</fullName>
    </submittedName>
</protein>
<dbReference type="Pfam" id="PF16778">
    <property type="entry name" value="Phage_tail_APC"/>
    <property type="match status" value="1"/>
</dbReference>
<name>A0A2T5ZYW5_9RHOB</name>
<dbReference type="Proteomes" id="UP000244224">
    <property type="component" value="Unassembled WGS sequence"/>
</dbReference>
<evidence type="ECO:0000313" key="3">
    <source>
        <dbReference type="Proteomes" id="UP000244224"/>
    </source>
</evidence>
<dbReference type="Gene3D" id="6.10.140.1310">
    <property type="match status" value="1"/>
</dbReference>
<feature type="domain" description="Phage tail assembly chaperone-like" evidence="1">
    <location>
        <begin position="93"/>
        <end position="133"/>
    </location>
</feature>
<comment type="caution">
    <text evidence="2">The sequence shown here is derived from an EMBL/GenBank/DDBJ whole genome shotgun (WGS) entry which is preliminary data.</text>
</comment>